<name>A0A1B1M491_STRLN</name>
<reference evidence="2 3" key="1">
    <citation type="submission" date="2016-07" db="EMBL/GenBank/DDBJ databases">
        <title>Enhancement of antibiotic productionsby engineered nitrateutilization in actinobacteria.</title>
        <authorList>
            <person name="Meng S.C."/>
        </authorList>
    </citation>
    <scope>NUCLEOTIDE SEQUENCE [LARGE SCALE GENOMIC DNA]</scope>
    <source>
        <strain evidence="2 3">NRRL 2936</strain>
    </source>
</reference>
<dbReference type="GO" id="GO:0043200">
    <property type="term" value="P:response to amino acid"/>
    <property type="evidence" value="ECO:0007669"/>
    <property type="project" value="TreeGrafter"/>
</dbReference>
<dbReference type="InterPro" id="IPR036388">
    <property type="entry name" value="WH-like_DNA-bd_sf"/>
</dbReference>
<evidence type="ECO:0000313" key="2">
    <source>
        <dbReference type="EMBL" id="ANS63470.1"/>
    </source>
</evidence>
<dbReference type="KEGG" id="sls:SLINC_1246"/>
<keyword evidence="3" id="KW-1185">Reference proteome</keyword>
<dbReference type="InterPro" id="IPR011991">
    <property type="entry name" value="ArsR-like_HTH"/>
</dbReference>
<dbReference type="EMBL" id="CP016438">
    <property type="protein sequence ID" value="ANS63470.1"/>
    <property type="molecule type" value="Genomic_DNA"/>
</dbReference>
<dbReference type="GO" id="GO:0043565">
    <property type="term" value="F:sequence-specific DNA binding"/>
    <property type="evidence" value="ECO:0007669"/>
    <property type="project" value="InterPro"/>
</dbReference>
<evidence type="ECO:0000313" key="3">
    <source>
        <dbReference type="Proteomes" id="UP000092598"/>
    </source>
</evidence>
<dbReference type="InterPro" id="IPR000485">
    <property type="entry name" value="AsnC-type_HTH_dom"/>
</dbReference>
<dbReference type="PANTHER" id="PTHR30154">
    <property type="entry name" value="LEUCINE-RESPONSIVE REGULATORY PROTEIN"/>
    <property type="match status" value="1"/>
</dbReference>
<evidence type="ECO:0000256" key="1">
    <source>
        <dbReference type="SAM" id="MobiDB-lite"/>
    </source>
</evidence>
<dbReference type="Pfam" id="PF01037">
    <property type="entry name" value="AsnC_trans_reg"/>
    <property type="match status" value="1"/>
</dbReference>
<dbReference type="Gene3D" id="3.30.70.920">
    <property type="match status" value="2"/>
</dbReference>
<dbReference type="InterPro" id="IPR011008">
    <property type="entry name" value="Dimeric_a/b-barrel"/>
</dbReference>
<feature type="region of interest" description="Disordered" evidence="1">
    <location>
        <begin position="1"/>
        <end position="45"/>
    </location>
</feature>
<dbReference type="InterPro" id="IPR019887">
    <property type="entry name" value="Tscrpt_reg_AsnC/Lrp_C"/>
</dbReference>
<accession>A0A1B1M491</accession>
<proteinExistence type="predicted"/>
<dbReference type="SMART" id="SM00344">
    <property type="entry name" value="HTH_ASNC"/>
    <property type="match status" value="2"/>
</dbReference>
<dbReference type="Gene3D" id="1.10.10.10">
    <property type="entry name" value="Winged helix-like DNA-binding domain superfamily/Winged helix DNA-binding domain"/>
    <property type="match status" value="2"/>
</dbReference>
<feature type="compositionally biased region" description="Low complexity" evidence="1">
    <location>
        <begin position="1"/>
        <end position="16"/>
    </location>
</feature>
<dbReference type="InterPro" id="IPR036390">
    <property type="entry name" value="WH_DNA-bd_sf"/>
</dbReference>
<dbReference type="InterPro" id="IPR019888">
    <property type="entry name" value="Tscrpt_reg_AsnC-like"/>
</dbReference>
<dbReference type="PROSITE" id="PS50956">
    <property type="entry name" value="HTH_ASNC_2"/>
    <property type="match status" value="1"/>
</dbReference>
<dbReference type="PRINTS" id="PR00033">
    <property type="entry name" value="HTHASNC"/>
</dbReference>
<dbReference type="PANTHER" id="PTHR30154:SF34">
    <property type="entry name" value="TRANSCRIPTIONAL REGULATOR AZLB"/>
    <property type="match status" value="1"/>
</dbReference>
<dbReference type="GO" id="GO:0005829">
    <property type="term" value="C:cytosol"/>
    <property type="evidence" value="ECO:0007669"/>
    <property type="project" value="TreeGrafter"/>
</dbReference>
<dbReference type="CDD" id="cd00090">
    <property type="entry name" value="HTH_ARSR"/>
    <property type="match status" value="1"/>
</dbReference>
<dbReference type="PATRIC" id="fig|1915.4.peg.1433"/>
<organism evidence="2 3">
    <name type="scientific">Streptomyces lincolnensis</name>
    <dbReference type="NCBI Taxonomy" id="1915"/>
    <lineage>
        <taxon>Bacteria</taxon>
        <taxon>Bacillati</taxon>
        <taxon>Actinomycetota</taxon>
        <taxon>Actinomycetes</taxon>
        <taxon>Kitasatosporales</taxon>
        <taxon>Streptomycetaceae</taxon>
        <taxon>Streptomyces</taxon>
    </lineage>
</organism>
<dbReference type="Proteomes" id="UP000092598">
    <property type="component" value="Chromosome"/>
</dbReference>
<dbReference type="AlphaFoldDB" id="A0A1B1M491"/>
<gene>
    <name evidence="2" type="ORF">SLINC_1246</name>
</gene>
<dbReference type="STRING" id="1915.SLINC_1246"/>
<protein>
    <submittedName>
        <fullName evidence="2">Putative AsnC family transcriptional regulator</fullName>
    </submittedName>
</protein>
<dbReference type="SUPFAM" id="SSF46785">
    <property type="entry name" value="Winged helix' DNA-binding domain"/>
    <property type="match status" value="2"/>
</dbReference>
<dbReference type="SUPFAM" id="SSF54909">
    <property type="entry name" value="Dimeric alpha+beta barrel"/>
    <property type="match status" value="2"/>
</dbReference>
<sequence length="363" mass="39074">MDRAARAGGVSVSASRTLTEGNKNPWENDGIGHTLRPMDAPQTGPVADSLDRRIISALQIDGRASWHRIATALGEPERTVVRRGTRLLESGLVRIGAMAVRGRSTVVAVRCTPGQARVAATALARRPDCVFAHVLTGDWDCVAEIQCPRDRLPGLVMDELPGLPGVVRTSTLPVLRHVRTIREWHAGLLTEEEISALTDGGSVPASADVMPPPEGPRELTRADRLLLHALAEDGRCTYDELARVCGVSEATARRRLGTLRRQGRVRVRAVIEPALLALPVEAVLWVRPAPAAVASVTTALARSTHVRYASFVTGERHLLALTAFPDEGALHDFVTGSDWLRDVVSVDVSMVLGTLKRGGMPSE</sequence>
<dbReference type="Pfam" id="PF13404">
    <property type="entry name" value="HTH_AsnC-type"/>
    <property type="match status" value="2"/>
</dbReference>